<keyword evidence="4" id="KW-1003">Cell membrane</keyword>
<accession>A0A3S7JA20</accession>
<dbReference type="OrthoDB" id="9780160at2"/>
<dbReference type="InterPro" id="IPR048279">
    <property type="entry name" value="MdtK-like"/>
</dbReference>
<feature type="transmembrane region" description="Helical" evidence="10">
    <location>
        <begin position="197"/>
        <end position="220"/>
    </location>
</feature>
<evidence type="ECO:0000313" key="11">
    <source>
        <dbReference type="EMBL" id="AWD32518.1"/>
    </source>
</evidence>
<name>A0A3S7JA20_9PROT</name>
<keyword evidence="5 10" id="KW-0812">Transmembrane</keyword>
<feature type="transmembrane region" description="Helical" evidence="10">
    <location>
        <begin position="141"/>
        <end position="158"/>
    </location>
</feature>
<gene>
    <name evidence="11" type="primary">norM</name>
    <name evidence="11" type="ORF">CKSOR_00402</name>
</gene>
<dbReference type="PIRSF" id="PIRSF006603">
    <property type="entry name" value="DinF"/>
    <property type="match status" value="1"/>
</dbReference>
<dbReference type="InterPro" id="IPR050222">
    <property type="entry name" value="MATE_MdtK"/>
</dbReference>
<sequence length="466" mass="51662">MKIFFTEKTNIFFKSIKNILEQAWPILISQWAGILFGFIDTTMTGHISPADLASMSLAVSINATVFVTLIGIMNSLIPILSQSFGAKKYSDIGKYWGQGIWLAILISALGSLVMTRIDLWLSISGEINETLKYKICDYLKVLVFALPPLIIFRAVYILSTSISKPKLVMIISLFSILIKFILNIIFIYGLLGFKSMGAIGAGLSTVIVSWMSLIMGIVIIKNDDYYNKFNLHIALPNYKIIIELLKIGIPIGAAYLTEILVFTFMALLIAREGDIITSGHQIMINLSSICYMMPMAIAAATSAVTGQSIGAKKYKYALINGYSGLLLTLIGSIFTAILLICFKNFIVNIYTNDSQIIKIAISLIPILPVFHIIDSLHCLASYLLRSYKIIIVPFIIQSICLGFIGVLGGWWFSFGPGLENFIHIKNIILPNAPLGAGCMWIMSLLSLTISSIILYFYYWIAVIKKT</sequence>
<evidence type="ECO:0000313" key="12">
    <source>
        <dbReference type="Proteomes" id="UP000266796"/>
    </source>
</evidence>
<proteinExistence type="predicted"/>
<feature type="transmembrane region" description="Helical" evidence="10">
    <location>
        <begin position="20"/>
        <end position="39"/>
    </location>
</feature>
<protein>
    <recommendedName>
        <fullName evidence="9">Multidrug-efflux transporter</fullName>
    </recommendedName>
</protein>
<feature type="transmembrane region" description="Helical" evidence="10">
    <location>
        <begin position="389"/>
        <end position="412"/>
    </location>
</feature>
<evidence type="ECO:0000256" key="1">
    <source>
        <dbReference type="ARBA" id="ARBA00004429"/>
    </source>
</evidence>
<dbReference type="KEGG" id="kso:CKSOR_00402"/>
<feature type="transmembrane region" description="Helical" evidence="10">
    <location>
        <begin position="59"/>
        <end position="80"/>
    </location>
</feature>
<evidence type="ECO:0000256" key="6">
    <source>
        <dbReference type="ARBA" id="ARBA00022989"/>
    </source>
</evidence>
<dbReference type="InterPro" id="IPR002528">
    <property type="entry name" value="MATE_fam"/>
</dbReference>
<evidence type="ECO:0000256" key="4">
    <source>
        <dbReference type="ARBA" id="ARBA00022475"/>
    </source>
</evidence>
<dbReference type="RefSeq" id="WP_108673923.1">
    <property type="nucleotide sequence ID" value="NZ_CP025628.1"/>
</dbReference>
<evidence type="ECO:0000256" key="2">
    <source>
        <dbReference type="ARBA" id="ARBA00022448"/>
    </source>
</evidence>
<keyword evidence="6 10" id="KW-1133">Transmembrane helix</keyword>
<feature type="transmembrane region" description="Helical" evidence="10">
    <location>
        <begin position="247"/>
        <end position="270"/>
    </location>
</feature>
<dbReference type="GO" id="GO:0005886">
    <property type="term" value="C:plasma membrane"/>
    <property type="evidence" value="ECO:0007669"/>
    <property type="project" value="UniProtKB-SubCell"/>
</dbReference>
<keyword evidence="8 10" id="KW-0472">Membrane</keyword>
<dbReference type="Proteomes" id="UP000266796">
    <property type="component" value="Chromosome"/>
</dbReference>
<evidence type="ECO:0000256" key="5">
    <source>
        <dbReference type="ARBA" id="ARBA00022692"/>
    </source>
</evidence>
<dbReference type="GO" id="GO:0015297">
    <property type="term" value="F:antiporter activity"/>
    <property type="evidence" value="ECO:0007669"/>
    <property type="project" value="UniProtKB-KW"/>
</dbReference>
<comment type="subcellular location">
    <subcellularLocation>
        <location evidence="1">Cell inner membrane</location>
        <topology evidence="1">Multi-pass membrane protein</topology>
    </subcellularLocation>
</comment>
<keyword evidence="2" id="KW-0813">Transport</keyword>
<dbReference type="PANTHER" id="PTHR43298">
    <property type="entry name" value="MULTIDRUG RESISTANCE PROTEIN NORM-RELATED"/>
    <property type="match status" value="1"/>
</dbReference>
<evidence type="ECO:0000256" key="7">
    <source>
        <dbReference type="ARBA" id="ARBA00023065"/>
    </source>
</evidence>
<feature type="transmembrane region" description="Helical" evidence="10">
    <location>
        <begin position="356"/>
        <end position="377"/>
    </location>
</feature>
<feature type="transmembrane region" description="Helical" evidence="10">
    <location>
        <begin position="170"/>
        <end position="191"/>
    </location>
</feature>
<dbReference type="EMBL" id="CP025628">
    <property type="protein sequence ID" value="AWD32518.1"/>
    <property type="molecule type" value="Genomic_DNA"/>
</dbReference>
<feature type="transmembrane region" description="Helical" evidence="10">
    <location>
        <begin position="432"/>
        <end position="460"/>
    </location>
</feature>
<feature type="transmembrane region" description="Helical" evidence="10">
    <location>
        <begin position="282"/>
        <end position="304"/>
    </location>
</feature>
<dbReference type="GO" id="GO:0042910">
    <property type="term" value="F:xenobiotic transmembrane transporter activity"/>
    <property type="evidence" value="ECO:0007669"/>
    <property type="project" value="InterPro"/>
</dbReference>
<dbReference type="NCBIfam" id="TIGR00797">
    <property type="entry name" value="matE"/>
    <property type="match status" value="1"/>
</dbReference>
<evidence type="ECO:0000256" key="10">
    <source>
        <dbReference type="SAM" id="Phobius"/>
    </source>
</evidence>
<feature type="transmembrane region" description="Helical" evidence="10">
    <location>
        <begin position="325"/>
        <end position="350"/>
    </location>
</feature>
<keyword evidence="12" id="KW-1185">Reference proteome</keyword>
<keyword evidence="7" id="KW-0406">Ion transport</keyword>
<evidence type="ECO:0000256" key="8">
    <source>
        <dbReference type="ARBA" id="ARBA00023136"/>
    </source>
</evidence>
<evidence type="ECO:0000256" key="3">
    <source>
        <dbReference type="ARBA" id="ARBA00022449"/>
    </source>
</evidence>
<reference evidence="11 12" key="1">
    <citation type="journal article" date="2018" name="Parasitology">
        <title>The reduced genome of Candidatus Kinetoplastibacterium sorsogonicusi, the endosymbiont of Kentomonas sorsogonicus (Trypanosomatidae): loss of the haem-synthesis pathway.</title>
        <authorList>
            <person name="Silva F.M."/>
            <person name="Kostygov A.Y."/>
            <person name="Spodareva V.V."/>
            <person name="Butenko A."/>
            <person name="Tossou R."/>
            <person name="Lukes J."/>
            <person name="Yurchenko V."/>
            <person name="Alves J.M.P."/>
        </authorList>
    </citation>
    <scope>NUCLEOTIDE SEQUENCE [LARGE SCALE GENOMIC DNA]</scope>
    <source>
        <strain evidence="11 12">MF-08</strain>
    </source>
</reference>
<evidence type="ECO:0000256" key="9">
    <source>
        <dbReference type="ARBA" id="ARBA00031636"/>
    </source>
</evidence>
<keyword evidence="3" id="KW-0050">Antiport</keyword>
<dbReference type="PANTHER" id="PTHR43298:SF2">
    <property type="entry name" value="FMN_FAD EXPORTER YEEO-RELATED"/>
    <property type="match status" value="1"/>
</dbReference>
<dbReference type="AlphaFoldDB" id="A0A3S7JA20"/>
<feature type="transmembrane region" description="Helical" evidence="10">
    <location>
        <begin position="100"/>
        <end position="121"/>
    </location>
</feature>
<organism evidence="11 12">
    <name type="scientific">Candidatus Kinetoplastidibacterium kentomonadis</name>
    <dbReference type="NCBI Taxonomy" id="1576550"/>
    <lineage>
        <taxon>Bacteria</taxon>
        <taxon>Pseudomonadati</taxon>
        <taxon>Pseudomonadota</taxon>
        <taxon>Betaproteobacteria</taxon>
        <taxon>Candidatus Kinetoplastidibacterium</taxon>
    </lineage>
</organism>
<dbReference type="Pfam" id="PF01554">
    <property type="entry name" value="MatE"/>
    <property type="match status" value="2"/>
</dbReference>
<dbReference type="GO" id="GO:0006811">
    <property type="term" value="P:monoatomic ion transport"/>
    <property type="evidence" value="ECO:0007669"/>
    <property type="project" value="UniProtKB-KW"/>
</dbReference>